<evidence type="ECO:0000313" key="3">
    <source>
        <dbReference type="Proteomes" id="UP000273145"/>
    </source>
</evidence>
<evidence type="ECO:0000313" key="2">
    <source>
        <dbReference type="EMBL" id="AZK45685.1"/>
    </source>
</evidence>
<dbReference type="Proteomes" id="UP000273145">
    <property type="component" value="Chromosome"/>
</dbReference>
<dbReference type="PANTHER" id="PTHR43685:SF2">
    <property type="entry name" value="GLYCOSYLTRANSFERASE 2-LIKE DOMAIN-CONTAINING PROTEIN"/>
    <property type="match status" value="1"/>
</dbReference>
<dbReference type="EMBL" id="CP034248">
    <property type="protein sequence ID" value="AZK45685.1"/>
    <property type="molecule type" value="Genomic_DNA"/>
</dbReference>
<organism evidence="2 3">
    <name type="scientific">Paenibacillus lentus</name>
    <dbReference type="NCBI Taxonomy" id="1338368"/>
    <lineage>
        <taxon>Bacteria</taxon>
        <taxon>Bacillati</taxon>
        <taxon>Bacillota</taxon>
        <taxon>Bacilli</taxon>
        <taxon>Bacillales</taxon>
        <taxon>Paenibacillaceae</taxon>
        <taxon>Paenibacillus</taxon>
    </lineage>
</organism>
<accession>A0A3Q8S404</accession>
<dbReference type="Pfam" id="PF00535">
    <property type="entry name" value="Glycos_transf_2"/>
    <property type="match status" value="1"/>
</dbReference>
<dbReference type="InterPro" id="IPR050834">
    <property type="entry name" value="Glycosyltransf_2"/>
</dbReference>
<dbReference type="InterPro" id="IPR001173">
    <property type="entry name" value="Glyco_trans_2-like"/>
</dbReference>
<dbReference type="Gene3D" id="3.90.550.10">
    <property type="entry name" value="Spore Coat Polysaccharide Biosynthesis Protein SpsA, Chain A"/>
    <property type="match status" value="1"/>
</dbReference>
<dbReference type="AlphaFoldDB" id="A0A3Q8S404"/>
<dbReference type="KEGG" id="plen:EIM92_05265"/>
<dbReference type="RefSeq" id="WP_125081783.1">
    <property type="nucleotide sequence ID" value="NZ_CP034248.1"/>
</dbReference>
<dbReference type="SUPFAM" id="SSF53448">
    <property type="entry name" value="Nucleotide-diphospho-sugar transferases"/>
    <property type="match status" value="1"/>
</dbReference>
<reference evidence="2 3" key="1">
    <citation type="submission" date="2018-11" db="EMBL/GenBank/DDBJ databases">
        <title>Genome sequencing of Paenibacillus lentus DSM25539(T).</title>
        <authorList>
            <person name="Kook J.-K."/>
            <person name="Park S.-N."/>
            <person name="Lim Y.K."/>
        </authorList>
    </citation>
    <scope>NUCLEOTIDE SEQUENCE [LARGE SCALE GENOMIC DNA]</scope>
    <source>
        <strain evidence="2 3">DSM 25539</strain>
    </source>
</reference>
<dbReference type="InterPro" id="IPR029044">
    <property type="entry name" value="Nucleotide-diphossugar_trans"/>
</dbReference>
<sequence length="238" mass="27755">MTKANISNPQNAVSIITCTKRGYCMDILLRNYSRQNYQNKELIIILNHSSLKMNEYIHAAKPYKNIRIYSLPHYSLGRCLNYGVKVAKYDHIAKFDDDDYYAPSYLKDSMQILRKTNADIVGKRSHYMYLNGKKVLLHRYYNMANKYVSLVQGATLVVKRHVFSKVSFPNRNRGESVKFCADCRSKGFKIYSGNPYNFVAHRRKNSKDHTWIVSDKTLITSQVKVLKVKDTAKFVRRD</sequence>
<protein>
    <submittedName>
        <fullName evidence="2">Glycosyltransferase</fullName>
    </submittedName>
</protein>
<keyword evidence="2" id="KW-0808">Transferase</keyword>
<name>A0A3Q8S404_9BACL</name>
<dbReference type="CDD" id="cd00761">
    <property type="entry name" value="Glyco_tranf_GTA_type"/>
    <property type="match status" value="1"/>
</dbReference>
<feature type="domain" description="Glycosyltransferase 2-like" evidence="1">
    <location>
        <begin position="28"/>
        <end position="139"/>
    </location>
</feature>
<proteinExistence type="predicted"/>
<dbReference type="OrthoDB" id="6713581at2"/>
<evidence type="ECO:0000259" key="1">
    <source>
        <dbReference type="Pfam" id="PF00535"/>
    </source>
</evidence>
<dbReference type="PANTHER" id="PTHR43685">
    <property type="entry name" value="GLYCOSYLTRANSFERASE"/>
    <property type="match status" value="1"/>
</dbReference>
<keyword evidence="3" id="KW-1185">Reference proteome</keyword>
<dbReference type="GO" id="GO:0016740">
    <property type="term" value="F:transferase activity"/>
    <property type="evidence" value="ECO:0007669"/>
    <property type="project" value="UniProtKB-KW"/>
</dbReference>
<gene>
    <name evidence="2" type="ORF">EIM92_05265</name>
</gene>